<organism evidence="7 8">
    <name type="scientific">Enterovibrio coralii</name>
    <dbReference type="NCBI Taxonomy" id="294935"/>
    <lineage>
        <taxon>Bacteria</taxon>
        <taxon>Pseudomonadati</taxon>
        <taxon>Pseudomonadota</taxon>
        <taxon>Gammaproteobacteria</taxon>
        <taxon>Vibrionales</taxon>
        <taxon>Vibrionaceae</taxon>
        <taxon>Enterovibrio</taxon>
    </lineage>
</organism>
<dbReference type="RefSeq" id="WP_067417050.1">
    <property type="nucleotide sequence ID" value="NZ_LNTY01000034.1"/>
</dbReference>
<dbReference type="AlphaFoldDB" id="A0A135I890"/>
<dbReference type="InterPro" id="IPR001670">
    <property type="entry name" value="ADH_Fe/GldA"/>
</dbReference>
<sequence length="386" mass="41376">MSTSVAMPRMMEIGADATKRLPDIVNSFSASRVLILTDKTMVQMGYTDMVTDLLSEAGFSSQVYADTIPEPTSQSIEEAVSVTRDGQFDCIVALGGGSAIDSAKAISMLAKHGGVMRDYKAPRIVNETGIPVVAIPTTAGTGSEVTKFTIITDSETDEKMLCIGLGFLPVAALVDYKLTMSLPARITADTGIDALTHAIEAYVSKKGNPFSDYNALEAMKLIAPNLRKVYHDGNNQEAREQMMMGATLAGIAFSNASVALVHGMSRPIGAFFHVPHGLSNAMLLPSITAFSIPACEERYAQCAKAMGLVGEHVRPEDANARLQQELLALNEELNVPTLAEFGIDKADFDAVLETMIQQAFGSGSPGNNPRVPTEEEMKSLYQGLWK</sequence>
<dbReference type="PANTHER" id="PTHR11496">
    <property type="entry name" value="ALCOHOL DEHYDROGENASE"/>
    <property type="match status" value="1"/>
</dbReference>
<keyword evidence="4" id="KW-0520">NAD</keyword>
<evidence type="ECO:0000256" key="3">
    <source>
        <dbReference type="ARBA" id="ARBA00023002"/>
    </source>
</evidence>
<dbReference type="EMBL" id="LNTY01000034">
    <property type="protein sequence ID" value="KXF81638.1"/>
    <property type="molecule type" value="Genomic_DNA"/>
</dbReference>
<comment type="caution">
    <text evidence="7">The sequence shown here is derived from an EMBL/GenBank/DDBJ whole genome shotgun (WGS) entry which is preliminary data.</text>
</comment>
<feature type="domain" description="Fe-containing alcohol dehydrogenase-like C-terminal" evidence="6">
    <location>
        <begin position="187"/>
        <end position="382"/>
    </location>
</feature>
<evidence type="ECO:0000256" key="4">
    <source>
        <dbReference type="ARBA" id="ARBA00023027"/>
    </source>
</evidence>
<dbReference type="PROSITE" id="PS00913">
    <property type="entry name" value="ADH_IRON_1"/>
    <property type="match status" value="1"/>
</dbReference>
<evidence type="ECO:0000313" key="7">
    <source>
        <dbReference type="EMBL" id="KXF81638.1"/>
    </source>
</evidence>
<gene>
    <name evidence="7" type="ORF">ATN88_02910</name>
</gene>
<dbReference type="STRING" id="294935.ATN88_02910"/>
<comment type="cofactor">
    <cofactor evidence="1">
        <name>Fe cation</name>
        <dbReference type="ChEBI" id="CHEBI:24875"/>
    </cofactor>
</comment>
<dbReference type="InterPro" id="IPR056798">
    <property type="entry name" value="ADH_Fe_C"/>
</dbReference>
<dbReference type="Gene3D" id="3.40.50.1970">
    <property type="match status" value="1"/>
</dbReference>
<dbReference type="GO" id="GO:0004022">
    <property type="term" value="F:alcohol dehydrogenase (NAD+) activity"/>
    <property type="evidence" value="ECO:0007669"/>
    <property type="project" value="TreeGrafter"/>
</dbReference>
<dbReference type="InterPro" id="IPR018211">
    <property type="entry name" value="ADH_Fe_CS"/>
</dbReference>
<feature type="domain" description="Alcohol dehydrogenase iron-type/glycerol dehydrogenase GldA" evidence="5">
    <location>
        <begin position="8"/>
        <end position="175"/>
    </location>
</feature>
<evidence type="ECO:0000256" key="1">
    <source>
        <dbReference type="ARBA" id="ARBA00001962"/>
    </source>
</evidence>
<dbReference type="FunFam" id="1.20.1090.10:FF:000001">
    <property type="entry name" value="Aldehyde-alcohol dehydrogenase"/>
    <property type="match status" value="1"/>
</dbReference>
<dbReference type="Pfam" id="PF25137">
    <property type="entry name" value="ADH_Fe_C"/>
    <property type="match status" value="1"/>
</dbReference>
<dbReference type="Pfam" id="PF00465">
    <property type="entry name" value="Fe-ADH"/>
    <property type="match status" value="1"/>
</dbReference>
<keyword evidence="8" id="KW-1185">Reference proteome</keyword>
<name>A0A135I890_9GAMM</name>
<dbReference type="CDD" id="cd08194">
    <property type="entry name" value="Fe-ADH-like"/>
    <property type="match status" value="1"/>
</dbReference>
<dbReference type="PANTHER" id="PTHR11496:SF102">
    <property type="entry name" value="ALCOHOL DEHYDROGENASE 4"/>
    <property type="match status" value="1"/>
</dbReference>
<reference evidence="7 8" key="1">
    <citation type="submission" date="2015-11" db="EMBL/GenBank/DDBJ databases">
        <title>Genomic Taxonomy of the Vibrionaceae.</title>
        <authorList>
            <person name="Gomez-Gil B."/>
            <person name="Enciso-Ibarra J."/>
        </authorList>
    </citation>
    <scope>NUCLEOTIDE SEQUENCE [LARGE SCALE GENOMIC DNA]</scope>
    <source>
        <strain evidence="7 8">CAIM 912</strain>
    </source>
</reference>
<dbReference type="Gene3D" id="1.20.1090.10">
    <property type="entry name" value="Dehydroquinate synthase-like - alpha domain"/>
    <property type="match status" value="1"/>
</dbReference>
<dbReference type="OrthoDB" id="9815791at2"/>
<dbReference type="SUPFAM" id="SSF56796">
    <property type="entry name" value="Dehydroquinate synthase-like"/>
    <property type="match status" value="1"/>
</dbReference>
<evidence type="ECO:0000313" key="8">
    <source>
        <dbReference type="Proteomes" id="UP000070529"/>
    </source>
</evidence>
<evidence type="ECO:0000256" key="2">
    <source>
        <dbReference type="ARBA" id="ARBA00007358"/>
    </source>
</evidence>
<accession>A0A135I890</accession>
<dbReference type="GO" id="GO:0046872">
    <property type="term" value="F:metal ion binding"/>
    <property type="evidence" value="ECO:0007669"/>
    <property type="project" value="InterPro"/>
</dbReference>
<protein>
    <submittedName>
        <fullName evidence="7">Alcohol dehydrogenase</fullName>
    </submittedName>
</protein>
<dbReference type="FunFam" id="3.40.50.1970:FF:000003">
    <property type="entry name" value="Alcohol dehydrogenase, iron-containing"/>
    <property type="match status" value="1"/>
</dbReference>
<keyword evidence="3" id="KW-0560">Oxidoreductase</keyword>
<comment type="similarity">
    <text evidence="2">Belongs to the iron-containing alcohol dehydrogenase family.</text>
</comment>
<proteinExistence type="inferred from homology"/>
<dbReference type="Proteomes" id="UP000070529">
    <property type="component" value="Unassembled WGS sequence"/>
</dbReference>
<evidence type="ECO:0000259" key="6">
    <source>
        <dbReference type="Pfam" id="PF25137"/>
    </source>
</evidence>
<evidence type="ECO:0000259" key="5">
    <source>
        <dbReference type="Pfam" id="PF00465"/>
    </source>
</evidence>
<dbReference type="InterPro" id="IPR039697">
    <property type="entry name" value="Alcohol_dehydrogenase_Fe"/>
</dbReference>